<feature type="transmembrane region" description="Helical" evidence="6">
    <location>
        <begin position="131"/>
        <end position="157"/>
    </location>
</feature>
<accession>A7HUS5</accession>
<feature type="transmembrane region" description="Helical" evidence="6">
    <location>
        <begin position="169"/>
        <end position="191"/>
    </location>
</feature>
<dbReference type="eggNOG" id="ENOG502Z7ZD">
    <property type="taxonomic scope" value="Bacteria"/>
</dbReference>
<evidence type="ECO:0000256" key="5">
    <source>
        <dbReference type="SAM" id="MobiDB-lite"/>
    </source>
</evidence>
<name>A7HUS5_PARL1</name>
<dbReference type="InterPro" id="IPR027359">
    <property type="entry name" value="Volt_channel_dom_sf"/>
</dbReference>
<gene>
    <name evidence="8" type="ordered locus">Plav_2044</name>
</gene>
<evidence type="ECO:0000256" key="2">
    <source>
        <dbReference type="ARBA" id="ARBA00022692"/>
    </source>
</evidence>
<dbReference type="GO" id="GO:0001518">
    <property type="term" value="C:voltage-gated sodium channel complex"/>
    <property type="evidence" value="ECO:0007669"/>
    <property type="project" value="TreeGrafter"/>
</dbReference>
<dbReference type="AlphaFoldDB" id="A7HUS5"/>
<dbReference type="InterPro" id="IPR043203">
    <property type="entry name" value="VGCC_Ca_Na"/>
</dbReference>
<dbReference type="OrthoDB" id="5297065at2"/>
<keyword evidence="9" id="KW-1185">Reference proteome</keyword>
<dbReference type="STRING" id="402881.Plav_2044"/>
<protein>
    <submittedName>
        <fullName evidence="8">Ion transport protein</fullName>
    </submittedName>
</protein>
<dbReference type="Gene3D" id="1.20.120.350">
    <property type="entry name" value="Voltage-gated potassium channels. Chain C"/>
    <property type="match status" value="1"/>
</dbReference>
<evidence type="ECO:0000259" key="7">
    <source>
        <dbReference type="Pfam" id="PF00520"/>
    </source>
</evidence>
<evidence type="ECO:0000313" key="8">
    <source>
        <dbReference type="EMBL" id="ABS63658.1"/>
    </source>
</evidence>
<dbReference type="Pfam" id="PF00520">
    <property type="entry name" value="Ion_trans"/>
    <property type="match status" value="1"/>
</dbReference>
<feature type="transmembrane region" description="Helical" evidence="6">
    <location>
        <begin position="88"/>
        <end position="111"/>
    </location>
</feature>
<evidence type="ECO:0000256" key="4">
    <source>
        <dbReference type="ARBA" id="ARBA00023136"/>
    </source>
</evidence>
<dbReference type="EMBL" id="CP000774">
    <property type="protein sequence ID" value="ABS63658.1"/>
    <property type="molecule type" value="Genomic_DNA"/>
</dbReference>
<evidence type="ECO:0000256" key="1">
    <source>
        <dbReference type="ARBA" id="ARBA00004141"/>
    </source>
</evidence>
<evidence type="ECO:0000256" key="6">
    <source>
        <dbReference type="SAM" id="Phobius"/>
    </source>
</evidence>
<dbReference type="PANTHER" id="PTHR10037">
    <property type="entry name" value="VOLTAGE-GATED CATION CHANNEL CALCIUM AND SODIUM"/>
    <property type="match status" value="1"/>
</dbReference>
<dbReference type="RefSeq" id="WP_012110962.1">
    <property type="nucleotide sequence ID" value="NC_009719.1"/>
</dbReference>
<keyword evidence="4 6" id="KW-0472">Membrane</keyword>
<proteinExistence type="predicted"/>
<evidence type="ECO:0000256" key="3">
    <source>
        <dbReference type="ARBA" id="ARBA00022989"/>
    </source>
</evidence>
<organism evidence="8 9">
    <name type="scientific">Parvibaculum lavamentivorans (strain DS-1 / DSM 13023 / NCIMB 13966)</name>
    <dbReference type="NCBI Taxonomy" id="402881"/>
    <lineage>
        <taxon>Bacteria</taxon>
        <taxon>Pseudomonadati</taxon>
        <taxon>Pseudomonadota</taxon>
        <taxon>Alphaproteobacteria</taxon>
        <taxon>Hyphomicrobiales</taxon>
        <taxon>Parvibaculaceae</taxon>
        <taxon>Parvibaculum</taxon>
    </lineage>
</organism>
<dbReference type="InterPro" id="IPR005821">
    <property type="entry name" value="Ion_trans_dom"/>
</dbReference>
<feature type="transmembrane region" description="Helical" evidence="6">
    <location>
        <begin position="54"/>
        <end position="76"/>
    </location>
</feature>
<keyword evidence="2 6" id="KW-0812">Transmembrane</keyword>
<dbReference type="Gene3D" id="1.10.287.70">
    <property type="match status" value="1"/>
</dbReference>
<reference evidence="8 9" key="1">
    <citation type="journal article" date="2011" name="Stand. Genomic Sci.">
        <title>Complete genome sequence of Parvibaculum lavamentivorans type strain (DS-1(T)).</title>
        <authorList>
            <person name="Schleheck D."/>
            <person name="Weiss M."/>
            <person name="Pitluck S."/>
            <person name="Bruce D."/>
            <person name="Land M.L."/>
            <person name="Han S."/>
            <person name="Saunders E."/>
            <person name="Tapia R."/>
            <person name="Detter C."/>
            <person name="Brettin T."/>
            <person name="Han J."/>
            <person name="Woyke T."/>
            <person name="Goodwin L."/>
            <person name="Pennacchio L."/>
            <person name="Nolan M."/>
            <person name="Cook A.M."/>
            <person name="Kjelleberg S."/>
            <person name="Thomas T."/>
        </authorList>
    </citation>
    <scope>NUCLEOTIDE SEQUENCE [LARGE SCALE GENOMIC DNA]</scope>
    <source>
        <strain evidence="9">DS-1 / DSM 13023 / NCIMB 13966</strain>
    </source>
</reference>
<dbReference type="PANTHER" id="PTHR10037:SF62">
    <property type="entry name" value="SODIUM CHANNEL PROTEIN 60E"/>
    <property type="match status" value="1"/>
</dbReference>
<evidence type="ECO:0000313" key="9">
    <source>
        <dbReference type="Proteomes" id="UP000006377"/>
    </source>
</evidence>
<comment type="subcellular location">
    <subcellularLocation>
        <location evidence="1">Membrane</location>
        <topology evidence="1">Multi-pass membrane protein</topology>
    </subcellularLocation>
</comment>
<feature type="transmembrane region" description="Helical" evidence="6">
    <location>
        <begin position="15"/>
        <end position="34"/>
    </location>
</feature>
<sequence>MTVTETEPGRFRARIASLVGASWFQNFITAVILVNAVTLGLETSATAMEAAGPLLVAIDRVALTIFVIEIALKLVAARLRFFRDGWNVFDFIIVGIALVPAAGPLSVLRALRILRVLRLLSVVPSLRKVVAALFGALPGMGSIIAVLFLVFYVGAVLSTKLFGQSFPDWFGTIGGSMYSLFQIMTLESWSMGIVRPVMEVYPYAWIFFVPFIVMTSFMVLNLFIAIIVNSMQALHDEEQNAAQDARDARARDERAEIERRAHAEREATAADVRAMRAEIAEIKKLLEEKAAR</sequence>
<feature type="region of interest" description="Disordered" evidence="5">
    <location>
        <begin position="242"/>
        <end position="269"/>
    </location>
</feature>
<keyword evidence="3 6" id="KW-1133">Transmembrane helix</keyword>
<dbReference type="SUPFAM" id="SSF81324">
    <property type="entry name" value="Voltage-gated potassium channels"/>
    <property type="match status" value="1"/>
</dbReference>
<feature type="transmembrane region" description="Helical" evidence="6">
    <location>
        <begin position="203"/>
        <end position="228"/>
    </location>
</feature>
<dbReference type="HOGENOM" id="CLU_055047_0_0_5"/>
<dbReference type="KEGG" id="pla:Plav_2044"/>
<dbReference type="Proteomes" id="UP000006377">
    <property type="component" value="Chromosome"/>
</dbReference>
<feature type="domain" description="Ion transport" evidence="7">
    <location>
        <begin position="22"/>
        <end position="238"/>
    </location>
</feature>
<dbReference type="GO" id="GO:0005248">
    <property type="term" value="F:voltage-gated sodium channel activity"/>
    <property type="evidence" value="ECO:0007669"/>
    <property type="project" value="TreeGrafter"/>
</dbReference>